<dbReference type="GO" id="GO:0030154">
    <property type="term" value="P:cell differentiation"/>
    <property type="evidence" value="ECO:0007669"/>
    <property type="project" value="TreeGrafter"/>
</dbReference>
<dbReference type="InterPro" id="IPR001766">
    <property type="entry name" value="Fork_head_dom"/>
</dbReference>
<dbReference type="PANTHER" id="PTHR11829:SF142">
    <property type="entry name" value="FORK-HEAD DOMAIN-CONTAINING PROTEIN"/>
    <property type="match status" value="1"/>
</dbReference>
<dbReference type="InterPro" id="IPR050211">
    <property type="entry name" value="FOX_domain-containing"/>
</dbReference>
<dbReference type="EMBL" id="CACVKT020009028">
    <property type="protein sequence ID" value="CAC5419387.1"/>
    <property type="molecule type" value="Genomic_DNA"/>
</dbReference>
<evidence type="ECO:0000313" key="5">
    <source>
        <dbReference type="Proteomes" id="UP000507470"/>
    </source>
</evidence>
<evidence type="ECO:0000259" key="3">
    <source>
        <dbReference type="PROSITE" id="PS50039"/>
    </source>
</evidence>
<accession>A0A6J8EGK0</accession>
<dbReference type="GO" id="GO:0009653">
    <property type="term" value="P:anatomical structure morphogenesis"/>
    <property type="evidence" value="ECO:0007669"/>
    <property type="project" value="TreeGrafter"/>
</dbReference>
<dbReference type="OrthoDB" id="5954824at2759"/>
<dbReference type="AlphaFoldDB" id="A0A6J8EGK0"/>
<proteinExistence type="predicted"/>
<dbReference type="GO" id="GO:0000978">
    <property type="term" value="F:RNA polymerase II cis-regulatory region sequence-specific DNA binding"/>
    <property type="evidence" value="ECO:0007669"/>
    <property type="project" value="TreeGrafter"/>
</dbReference>
<dbReference type="Pfam" id="PF00250">
    <property type="entry name" value="Forkhead"/>
    <property type="match status" value="1"/>
</dbReference>
<comment type="subcellular location">
    <subcellularLocation>
        <location evidence="2">Nucleus</location>
    </subcellularLocation>
</comment>
<dbReference type="InterPro" id="IPR036390">
    <property type="entry name" value="WH_DNA-bd_sf"/>
</dbReference>
<dbReference type="GO" id="GO:0000981">
    <property type="term" value="F:DNA-binding transcription factor activity, RNA polymerase II-specific"/>
    <property type="evidence" value="ECO:0007669"/>
    <property type="project" value="TreeGrafter"/>
</dbReference>
<dbReference type="InterPro" id="IPR047519">
    <property type="entry name" value="FH_FOXQ2-like"/>
</dbReference>
<dbReference type="PRINTS" id="PR00053">
    <property type="entry name" value="FORKHEAD"/>
</dbReference>
<dbReference type="SUPFAM" id="SSF46785">
    <property type="entry name" value="Winged helix' DNA-binding domain"/>
    <property type="match status" value="1"/>
</dbReference>
<protein>
    <submittedName>
        <fullName evidence="4">Forkhead box protein L1</fullName>
    </submittedName>
</protein>
<keyword evidence="5" id="KW-1185">Reference proteome</keyword>
<dbReference type="FunFam" id="1.10.10.10:FF:000135">
    <property type="entry name" value="forkhead box protein G1"/>
    <property type="match status" value="1"/>
</dbReference>
<dbReference type="InterPro" id="IPR036388">
    <property type="entry name" value="WH-like_DNA-bd_sf"/>
</dbReference>
<dbReference type="PROSITE" id="PS50039">
    <property type="entry name" value="FORK_HEAD_3"/>
    <property type="match status" value="1"/>
</dbReference>
<dbReference type="Gene3D" id="1.10.10.10">
    <property type="entry name" value="Winged helix-like DNA-binding domain superfamily/Winged helix DNA-binding domain"/>
    <property type="match status" value="1"/>
</dbReference>
<feature type="DNA-binding region" description="Fork-head" evidence="2">
    <location>
        <begin position="75"/>
        <end position="167"/>
    </location>
</feature>
<dbReference type="CDD" id="cd20035">
    <property type="entry name" value="FH_FOXQ2-like"/>
    <property type="match status" value="1"/>
</dbReference>
<evidence type="ECO:0000313" key="4">
    <source>
        <dbReference type="EMBL" id="CAC5419387.1"/>
    </source>
</evidence>
<sequence>MIYSQSSIYDLTSTASETVKQDSVSSEGYRVWTPFPCTSESESSYSDSAESNAQVQLPLDTSIKNGLCSSDPNEKPPHSYIAMISMAILSKPNKKILLNGIYRFIMNNFPFYNNKEKAWRNNIRHNLSLNECFMKSGRSDEGKGNYWSIHPAYIEDFAKGDFRRRQARRRARKSSVKTVNGSSNENNCQKTCDMFL</sequence>
<evidence type="ECO:0000256" key="1">
    <source>
        <dbReference type="ARBA" id="ARBA00023125"/>
    </source>
</evidence>
<gene>
    <name evidence="4" type="ORF">MCOR_51730</name>
</gene>
<evidence type="ECO:0000256" key="2">
    <source>
        <dbReference type="PROSITE-ProRule" id="PRU00089"/>
    </source>
</evidence>
<keyword evidence="1 2" id="KW-0238">DNA-binding</keyword>
<reference evidence="4 5" key="1">
    <citation type="submission" date="2020-06" db="EMBL/GenBank/DDBJ databases">
        <authorList>
            <person name="Li R."/>
            <person name="Bekaert M."/>
        </authorList>
    </citation>
    <scope>NUCLEOTIDE SEQUENCE [LARGE SCALE GENOMIC DNA]</scope>
    <source>
        <strain evidence="5">wild</strain>
    </source>
</reference>
<feature type="domain" description="Fork-head" evidence="3">
    <location>
        <begin position="75"/>
        <end position="167"/>
    </location>
</feature>
<dbReference type="Proteomes" id="UP000507470">
    <property type="component" value="Unassembled WGS sequence"/>
</dbReference>
<organism evidence="4 5">
    <name type="scientific">Mytilus coruscus</name>
    <name type="common">Sea mussel</name>
    <dbReference type="NCBI Taxonomy" id="42192"/>
    <lineage>
        <taxon>Eukaryota</taxon>
        <taxon>Metazoa</taxon>
        <taxon>Spiralia</taxon>
        <taxon>Lophotrochozoa</taxon>
        <taxon>Mollusca</taxon>
        <taxon>Bivalvia</taxon>
        <taxon>Autobranchia</taxon>
        <taxon>Pteriomorphia</taxon>
        <taxon>Mytilida</taxon>
        <taxon>Mytiloidea</taxon>
        <taxon>Mytilidae</taxon>
        <taxon>Mytilinae</taxon>
        <taxon>Mytilus</taxon>
    </lineage>
</organism>
<dbReference type="PROSITE" id="PS00657">
    <property type="entry name" value="FORK_HEAD_1"/>
    <property type="match status" value="1"/>
</dbReference>
<name>A0A6J8EGK0_MYTCO</name>
<dbReference type="PANTHER" id="PTHR11829">
    <property type="entry name" value="FORKHEAD BOX PROTEIN"/>
    <property type="match status" value="1"/>
</dbReference>
<dbReference type="SMART" id="SM00339">
    <property type="entry name" value="FH"/>
    <property type="match status" value="1"/>
</dbReference>
<dbReference type="InterPro" id="IPR018122">
    <property type="entry name" value="TF_fork_head_CS_1"/>
</dbReference>
<keyword evidence="2" id="KW-0539">Nucleus</keyword>
<dbReference type="GO" id="GO:0005634">
    <property type="term" value="C:nucleus"/>
    <property type="evidence" value="ECO:0007669"/>
    <property type="project" value="UniProtKB-SubCell"/>
</dbReference>